<evidence type="ECO:0008006" key="11">
    <source>
        <dbReference type="Google" id="ProtNLM"/>
    </source>
</evidence>
<feature type="domain" description="Thioredoxin" evidence="8">
    <location>
        <begin position="52"/>
        <end position="245"/>
    </location>
</feature>
<sequence length="248" mass="27211">MGEQEEVNHGDTAEGKSFGVAQGKGSTSFLATSILIAALIIGGALIYSFGPRPGGDLLPEEEITQTAPPIEGEPLLGDPEAPLTLIEYSDYQCPFCGKFFSETEQLIRENYIQTGKVNFVYKDLAFLGPESVAAAEAAQCAFEQGKFWEYHDALFREEIADGVEHNGNLNEKLFTQLAQEIELEKTVFAECLSSHRQLFEVQNDVEEAQTYLSRVSTPSVFVGTELLQGALPYANFSALIDQQLNAQQ</sequence>
<keyword evidence="5" id="KW-0676">Redox-active center</keyword>
<gene>
    <name evidence="9" type="ORF">A3F24_01950</name>
</gene>
<name>A0A1G1Z3P1_9BACT</name>
<evidence type="ECO:0000256" key="1">
    <source>
        <dbReference type="ARBA" id="ARBA00005791"/>
    </source>
</evidence>
<proteinExistence type="inferred from homology"/>
<feature type="transmembrane region" description="Helical" evidence="6">
    <location>
        <begin position="29"/>
        <end position="49"/>
    </location>
</feature>
<dbReference type="PANTHER" id="PTHR13887:SF14">
    <property type="entry name" value="DISULFIDE BOND FORMATION PROTEIN D"/>
    <property type="match status" value="1"/>
</dbReference>
<dbReference type="AlphaFoldDB" id="A0A1G1Z3P1"/>
<dbReference type="SUPFAM" id="SSF52833">
    <property type="entry name" value="Thioredoxin-like"/>
    <property type="match status" value="1"/>
</dbReference>
<dbReference type="Proteomes" id="UP000178515">
    <property type="component" value="Unassembled WGS sequence"/>
</dbReference>
<keyword evidence="6" id="KW-0812">Transmembrane</keyword>
<dbReference type="InterPro" id="IPR013766">
    <property type="entry name" value="Thioredoxin_domain"/>
</dbReference>
<evidence type="ECO:0000313" key="9">
    <source>
        <dbReference type="EMBL" id="OGY59245.1"/>
    </source>
</evidence>
<organism evidence="9 10">
    <name type="scientific">Candidatus Colwellbacteria bacterium RIFCSPHIGHO2_12_FULL_44_17</name>
    <dbReference type="NCBI Taxonomy" id="1797689"/>
    <lineage>
        <taxon>Bacteria</taxon>
        <taxon>Candidatus Colwelliibacteriota</taxon>
    </lineage>
</organism>
<dbReference type="InterPro" id="IPR036249">
    <property type="entry name" value="Thioredoxin-like_sf"/>
</dbReference>
<keyword evidence="6" id="KW-0472">Membrane</keyword>
<evidence type="ECO:0000256" key="5">
    <source>
        <dbReference type="ARBA" id="ARBA00023284"/>
    </source>
</evidence>
<reference evidence="9 10" key="1">
    <citation type="journal article" date="2016" name="Nat. Commun.">
        <title>Thousands of microbial genomes shed light on interconnected biogeochemical processes in an aquifer system.</title>
        <authorList>
            <person name="Anantharaman K."/>
            <person name="Brown C.T."/>
            <person name="Hug L.A."/>
            <person name="Sharon I."/>
            <person name="Castelle C.J."/>
            <person name="Probst A.J."/>
            <person name="Thomas B.C."/>
            <person name="Singh A."/>
            <person name="Wilkins M.J."/>
            <person name="Karaoz U."/>
            <person name="Brodie E.L."/>
            <person name="Williams K.H."/>
            <person name="Hubbard S.S."/>
            <person name="Banfield J.F."/>
        </authorList>
    </citation>
    <scope>NUCLEOTIDE SEQUENCE [LARGE SCALE GENOMIC DNA]</scope>
</reference>
<keyword evidence="4" id="KW-1015">Disulfide bond</keyword>
<comment type="similarity">
    <text evidence="1">Belongs to the thioredoxin family. DsbA subfamily.</text>
</comment>
<protein>
    <recommendedName>
        <fullName evidence="11">Thioredoxin domain-containing protein</fullName>
    </recommendedName>
</protein>
<dbReference type="InterPro" id="IPR013087">
    <property type="entry name" value="Znf_C2H2_type"/>
</dbReference>
<evidence type="ECO:0000259" key="8">
    <source>
        <dbReference type="PROSITE" id="PS51352"/>
    </source>
</evidence>
<dbReference type="PROSITE" id="PS51352">
    <property type="entry name" value="THIOREDOXIN_2"/>
    <property type="match status" value="1"/>
</dbReference>
<accession>A0A1G1Z3P1</accession>
<evidence type="ECO:0000256" key="2">
    <source>
        <dbReference type="ARBA" id="ARBA00022729"/>
    </source>
</evidence>
<feature type="domain" description="C2H2-type" evidence="7">
    <location>
        <begin position="91"/>
        <end position="118"/>
    </location>
</feature>
<dbReference type="Gene3D" id="3.40.30.10">
    <property type="entry name" value="Glutaredoxin"/>
    <property type="match status" value="1"/>
</dbReference>
<dbReference type="PANTHER" id="PTHR13887">
    <property type="entry name" value="GLUTATHIONE S-TRANSFERASE KAPPA"/>
    <property type="match status" value="1"/>
</dbReference>
<dbReference type="PROSITE" id="PS50157">
    <property type="entry name" value="ZINC_FINGER_C2H2_2"/>
    <property type="match status" value="1"/>
</dbReference>
<dbReference type="InterPro" id="IPR012336">
    <property type="entry name" value="Thioredoxin-like_fold"/>
</dbReference>
<keyword evidence="6" id="KW-1133">Transmembrane helix</keyword>
<evidence type="ECO:0000259" key="7">
    <source>
        <dbReference type="PROSITE" id="PS50157"/>
    </source>
</evidence>
<keyword evidence="2" id="KW-0732">Signal</keyword>
<dbReference type="GO" id="GO:0016491">
    <property type="term" value="F:oxidoreductase activity"/>
    <property type="evidence" value="ECO:0007669"/>
    <property type="project" value="UniProtKB-KW"/>
</dbReference>
<keyword evidence="3" id="KW-0560">Oxidoreductase</keyword>
<dbReference type="STRING" id="1797689.A3F24_01950"/>
<evidence type="ECO:0000256" key="6">
    <source>
        <dbReference type="SAM" id="Phobius"/>
    </source>
</evidence>
<evidence type="ECO:0000256" key="4">
    <source>
        <dbReference type="ARBA" id="ARBA00023157"/>
    </source>
</evidence>
<evidence type="ECO:0000313" key="10">
    <source>
        <dbReference type="Proteomes" id="UP000178515"/>
    </source>
</evidence>
<evidence type="ECO:0000256" key="3">
    <source>
        <dbReference type="ARBA" id="ARBA00023002"/>
    </source>
</evidence>
<comment type="caution">
    <text evidence="9">The sequence shown here is derived from an EMBL/GenBank/DDBJ whole genome shotgun (WGS) entry which is preliminary data.</text>
</comment>
<dbReference type="Pfam" id="PF13462">
    <property type="entry name" value="Thioredoxin_4"/>
    <property type="match status" value="1"/>
</dbReference>
<dbReference type="EMBL" id="MHIX01000019">
    <property type="protein sequence ID" value="OGY59245.1"/>
    <property type="molecule type" value="Genomic_DNA"/>
</dbReference>